<evidence type="ECO:0000256" key="2">
    <source>
        <dbReference type="ARBA" id="ARBA00022825"/>
    </source>
</evidence>
<protein>
    <submittedName>
        <fullName evidence="5">Dipeptidyl aminopeptidase/acylaminoacyl peptidase</fullName>
    </submittedName>
</protein>
<feature type="domain" description="Peptidase S9 prolyl oligopeptidase catalytic" evidence="4">
    <location>
        <begin position="806"/>
        <end position="887"/>
    </location>
</feature>
<dbReference type="EMBL" id="JANTYZ010000003">
    <property type="protein sequence ID" value="MCS3865051.1"/>
    <property type="molecule type" value="Genomic_DNA"/>
</dbReference>
<feature type="region of interest" description="Disordered" evidence="3">
    <location>
        <begin position="507"/>
        <end position="528"/>
    </location>
</feature>
<dbReference type="AlphaFoldDB" id="A0A9X2U324"/>
<keyword evidence="5" id="KW-0031">Aminopeptidase</keyword>
<keyword evidence="5" id="KW-0645">Protease</keyword>
<dbReference type="SUPFAM" id="SSF82171">
    <property type="entry name" value="DPP6 N-terminal domain-like"/>
    <property type="match status" value="1"/>
</dbReference>
<evidence type="ECO:0000313" key="6">
    <source>
        <dbReference type="Proteomes" id="UP001155034"/>
    </source>
</evidence>
<dbReference type="InterPro" id="IPR001375">
    <property type="entry name" value="Peptidase_S9_cat"/>
</dbReference>
<dbReference type="GO" id="GO:0004177">
    <property type="term" value="F:aminopeptidase activity"/>
    <property type="evidence" value="ECO:0007669"/>
    <property type="project" value="UniProtKB-KW"/>
</dbReference>
<dbReference type="Gene3D" id="2.120.10.30">
    <property type="entry name" value="TolB, C-terminal domain"/>
    <property type="match status" value="2"/>
</dbReference>
<dbReference type="RefSeq" id="WP_259083463.1">
    <property type="nucleotide sequence ID" value="NZ_JANTYZ010000003.1"/>
</dbReference>
<accession>A0A9X2U324</accession>
<dbReference type="GO" id="GO:0004252">
    <property type="term" value="F:serine-type endopeptidase activity"/>
    <property type="evidence" value="ECO:0007669"/>
    <property type="project" value="TreeGrafter"/>
</dbReference>
<dbReference type="Proteomes" id="UP001155034">
    <property type="component" value="Unassembled WGS sequence"/>
</dbReference>
<comment type="caution">
    <text evidence="5">The sequence shown here is derived from an EMBL/GenBank/DDBJ whole genome shotgun (WGS) entry which is preliminary data.</text>
</comment>
<proteinExistence type="predicted"/>
<gene>
    <name evidence="5" type="ORF">GGP82_001600</name>
</gene>
<name>A0A9X2U324_9BACT</name>
<evidence type="ECO:0000256" key="3">
    <source>
        <dbReference type="SAM" id="MobiDB-lite"/>
    </source>
</evidence>
<feature type="compositionally biased region" description="Polar residues" evidence="3">
    <location>
        <begin position="236"/>
        <end position="255"/>
    </location>
</feature>
<evidence type="ECO:0000313" key="5">
    <source>
        <dbReference type="EMBL" id="MCS3865051.1"/>
    </source>
</evidence>
<dbReference type="InterPro" id="IPR011659">
    <property type="entry name" value="WD40"/>
</dbReference>
<feature type="domain" description="Peptidase S9 prolyl oligopeptidase catalytic" evidence="4">
    <location>
        <begin position="658"/>
        <end position="752"/>
    </location>
</feature>
<dbReference type="GO" id="GO:0006508">
    <property type="term" value="P:proteolysis"/>
    <property type="evidence" value="ECO:0007669"/>
    <property type="project" value="InterPro"/>
</dbReference>
<dbReference type="InterPro" id="IPR029058">
    <property type="entry name" value="AB_hydrolase_fold"/>
</dbReference>
<dbReference type="PANTHER" id="PTHR42776">
    <property type="entry name" value="SERINE PEPTIDASE S9 FAMILY MEMBER"/>
    <property type="match status" value="1"/>
</dbReference>
<dbReference type="Gene3D" id="3.40.50.1820">
    <property type="entry name" value="alpha/beta hydrolase"/>
    <property type="match status" value="1"/>
</dbReference>
<feature type="region of interest" description="Disordered" evidence="3">
    <location>
        <begin position="182"/>
        <end position="210"/>
    </location>
</feature>
<dbReference type="Pfam" id="PF00326">
    <property type="entry name" value="Peptidase_S9"/>
    <property type="match status" value="2"/>
</dbReference>
<reference evidence="5" key="1">
    <citation type="submission" date="2022-08" db="EMBL/GenBank/DDBJ databases">
        <title>Genomic Encyclopedia of Type Strains, Phase V (KMG-V): Genome sequencing to study the core and pangenomes of soil and plant-associated prokaryotes.</title>
        <authorList>
            <person name="Whitman W."/>
        </authorList>
    </citation>
    <scope>NUCLEOTIDE SEQUENCE</scope>
    <source>
        <strain evidence="5">SP2016B</strain>
    </source>
</reference>
<organism evidence="5 6">
    <name type="scientific">Salinibacter ruber</name>
    <dbReference type="NCBI Taxonomy" id="146919"/>
    <lineage>
        <taxon>Bacteria</taxon>
        <taxon>Pseudomonadati</taxon>
        <taxon>Rhodothermota</taxon>
        <taxon>Rhodothermia</taxon>
        <taxon>Rhodothermales</taxon>
        <taxon>Salinibacteraceae</taxon>
        <taxon>Salinibacter</taxon>
    </lineage>
</organism>
<dbReference type="InterPro" id="IPR011042">
    <property type="entry name" value="6-blade_b-propeller_TolB-like"/>
</dbReference>
<keyword evidence="1" id="KW-0378">Hydrolase</keyword>
<keyword evidence="2" id="KW-0720">Serine protease</keyword>
<evidence type="ECO:0000256" key="1">
    <source>
        <dbReference type="ARBA" id="ARBA00022801"/>
    </source>
</evidence>
<sequence>MQICSGSASPYPPSVRRTTVPVLLVGLLTGLLTGLLLPTAASAQVASDEERPVQARDLYRMREVTEVALSPHGRSVAYTVRRLSPGQAPTPRARLYVARTSGRDDPRLLFQDKHDIREPAWHPDGTHLAFVRPVNGTPQVFVIPLNGGVPYRLTDTPHGAQAPQWGPDGERLLFASHVPEPAVRRQTARRPPTERPGRTASDTIRTPPPDTLLVLRHDRTLRPVDTLAVDADGRPQTPTDTTDTLHVPQHSSLPDTLTAPPVRRLATLSSDSLRAVFDRFRLRPDTTTVAVRPDTAAAPDGTLAQVRRWMHQNRRSGTALVSSRLELQGERQLRPTPTYRHHYVVDLPAGIRSGRPPRPTPRLLTGGYRSYGQADWLPGGEQVVVSGMPATNGSPDRVRRRNLYLADLNTPRLRRLLRIENHTLTSPSVTTDGSTVAFRVESLAPSSDAPAEIGLFALDGRSQPRILTSALDRDVTSVTWAPDGWYLYTTAPSEGGRPLFRFTPFAQDTTDGAPQAPSPTLPTDRATSRNTFTFDSTMVRPAEAEQLTSAARAIHSFDVTDATAVYASTDPTTPSALYANTVSFNNERPLATPNAEWLSRRQVATPDRMTVSHDSLAVTGWVTRPVAFADSLRHPLFVQARGGPPALSAPYTPEAWFERQYLTGRGLGLVEGFPRGSAGFGTAFRRANDKNWGPGPARDILALADSAAALSWTDSTRVALGGTGYGGTLTAWILGRTNRFAAAVALNGVYDLPALLGGGRAWRLVPAEFGGYPWDGVPPRSLGDPVLSSRLPSPDSTAQTPWTALHRNSPLTYAHRIRTPLLLMQGGADRRVGPSQGERLYKRLKILDRPVEYVRYPGVGHNMSASASPRQRLDRLVRTYEFLARFLEPPAPPTAPQSPPRP</sequence>
<evidence type="ECO:0000259" key="4">
    <source>
        <dbReference type="Pfam" id="PF00326"/>
    </source>
</evidence>
<dbReference type="PANTHER" id="PTHR42776:SF27">
    <property type="entry name" value="DIPEPTIDYL PEPTIDASE FAMILY MEMBER 6"/>
    <property type="match status" value="1"/>
</dbReference>
<dbReference type="Pfam" id="PF07676">
    <property type="entry name" value="PD40"/>
    <property type="match status" value="1"/>
</dbReference>
<feature type="region of interest" description="Disordered" evidence="3">
    <location>
        <begin position="229"/>
        <end position="258"/>
    </location>
</feature>
<dbReference type="SUPFAM" id="SSF53474">
    <property type="entry name" value="alpha/beta-Hydrolases"/>
    <property type="match status" value="1"/>
</dbReference>